<dbReference type="EMBL" id="SMGK01000001">
    <property type="protein sequence ID" value="TCK75325.1"/>
    <property type="molecule type" value="Genomic_DNA"/>
</dbReference>
<comment type="caution">
    <text evidence="1">The sequence shown here is derived from an EMBL/GenBank/DDBJ whole genome shotgun (WGS) entry which is preliminary data.</text>
</comment>
<gene>
    <name evidence="1" type="ORF">C7378_0308</name>
</gene>
<name>A0A4R1LAI3_9BACT</name>
<keyword evidence="2" id="KW-1185">Reference proteome</keyword>
<reference evidence="1 2" key="1">
    <citation type="submission" date="2019-03" db="EMBL/GenBank/DDBJ databases">
        <title>Genomic Encyclopedia of Type Strains, Phase IV (KMG-IV): sequencing the most valuable type-strain genomes for metagenomic binning, comparative biology and taxonomic classification.</title>
        <authorList>
            <person name="Goeker M."/>
        </authorList>
    </citation>
    <scope>NUCLEOTIDE SEQUENCE [LARGE SCALE GENOMIC DNA]</scope>
    <source>
        <strain evidence="1 2">DSM 103428</strain>
    </source>
</reference>
<dbReference type="Pfam" id="PF18854">
    <property type="entry name" value="baeRF_family10"/>
    <property type="match status" value="1"/>
</dbReference>
<evidence type="ECO:0000313" key="1">
    <source>
        <dbReference type="EMBL" id="TCK75325.1"/>
    </source>
</evidence>
<dbReference type="AlphaFoldDB" id="A0A4R1LAI3"/>
<accession>A0A4R1LAI3</accession>
<evidence type="ECO:0000313" key="2">
    <source>
        <dbReference type="Proteomes" id="UP000295210"/>
    </source>
</evidence>
<dbReference type="Proteomes" id="UP000295210">
    <property type="component" value="Unassembled WGS sequence"/>
</dbReference>
<dbReference type="RefSeq" id="WP_131990992.1">
    <property type="nucleotide sequence ID" value="NZ_SMGK01000001.1"/>
</dbReference>
<proteinExistence type="predicted"/>
<dbReference type="InterPro" id="IPR042226">
    <property type="entry name" value="eFR1_2_sf"/>
</dbReference>
<evidence type="ECO:0008006" key="3">
    <source>
        <dbReference type="Google" id="ProtNLM"/>
    </source>
</evidence>
<dbReference type="Gene3D" id="3.30.420.60">
    <property type="entry name" value="eRF1 domain 2"/>
    <property type="match status" value="1"/>
</dbReference>
<organism evidence="1 2">
    <name type="scientific">Acidipila rosea</name>
    <dbReference type="NCBI Taxonomy" id="768535"/>
    <lineage>
        <taxon>Bacteria</taxon>
        <taxon>Pseudomonadati</taxon>
        <taxon>Acidobacteriota</taxon>
        <taxon>Terriglobia</taxon>
        <taxon>Terriglobales</taxon>
        <taxon>Acidobacteriaceae</taxon>
        <taxon>Acidipila</taxon>
    </lineage>
</organism>
<dbReference type="OrthoDB" id="113492at2"/>
<protein>
    <recommendedName>
        <fullName evidence="3">eRF1 domain-containing protein</fullName>
    </recommendedName>
</protein>
<sequence>MKAATDLTARLESSTSVTPQDLQALAKLRDPLGNAVSFYFSHTTTASKAHREELIAIRGLIQEKMNGLPTGSASAPLSHDLADLLALAEEIRLTPNRLHIVFADRSMHVWQQLDLPVISPQSSLYLDQRFHLAPLMRAVQSMAPYSVVLLESGKARVFVVRGTEIHEVPEQASNEDLSLHAEDSRVGWSKHIEGGQRELEKTYFKELLQQLQQFLSKQRIGRLVIGCREDLWGEIEPQFAALEKSVLIGRFHLPSFAASAAEILQIARPLFEASQRARVDTLLQEISETPSRGSYGVEQVLQILAEAGAQKVVLGMQSAQSIHECSACGHMMPDSVQACAFCGSSDLLDIPAEEGIIRQALLSGAEILFAETSAHEGFKDVAALLRHG</sequence>
<dbReference type="InterPro" id="IPR041202">
    <property type="entry name" value="BaeRF_family10"/>
</dbReference>